<evidence type="ECO:0000313" key="4">
    <source>
        <dbReference type="Proteomes" id="UP000650081"/>
    </source>
</evidence>
<dbReference type="InterPro" id="IPR019861">
    <property type="entry name" value="PorP/SprF_Bacteroidetes"/>
</dbReference>
<feature type="region of interest" description="Disordered" evidence="1">
    <location>
        <begin position="237"/>
        <end position="260"/>
    </location>
</feature>
<protein>
    <submittedName>
        <fullName evidence="3">PorP/SprF family type IX secretion system membrane protein</fullName>
    </submittedName>
</protein>
<dbReference type="Proteomes" id="UP000650081">
    <property type="component" value="Unassembled WGS sequence"/>
</dbReference>
<keyword evidence="4" id="KW-1185">Reference proteome</keyword>
<feature type="signal peptide" evidence="2">
    <location>
        <begin position="1"/>
        <end position="21"/>
    </location>
</feature>
<comment type="caution">
    <text evidence="3">The sequence shown here is derived from an EMBL/GenBank/DDBJ whole genome shotgun (WGS) entry which is preliminary data.</text>
</comment>
<gene>
    <name evidence="3" type="ORF">H9S92_11935</name>
</gene>
<evidence type="ECO:0000313" key="3">
    <source>
        <dbReference type="EMBL" id="MBC6994878.1"/>
    </source>
</evidence>
<evidence type="ECO:0000256" key="2">
    <source>
        <dbReference type="SAM" id="SignalP"/>
    </source>
</evidence>
<sequence>MRCSRLLFLLCLALGSFGLRAQDVHYTLHDYAPLWLNPANTGAFSGSIRAGGIYRGQWHSLNDIKSPTLYVDAPLPFAFRKQDWIGVGLSLVNDNSGVTGVNSTPDQRISLDIVQNFFGFSGSYHLSLDKKRTNIVTLGVQYGSISYGLTPEGVLNQQLNIDDELGGQGMTGRSELDGMGMGGSGGGMGNMNDNNQSVNDLNAGVKLKMLIDPDKNNVFEAGIALLHLTAPKRMSLTRRDTASVPRPDTGPMETEDTRRRRGTIHAHARLDLEMSEKWRFQPTVFFQNSAGSSSISLQAWGSRNLKEDLDLRLGLGYRTSDAAKVMVGFDFAQLRTALSYDITLSQARAVTNFQGAFELSAAYIFNIYKKPTVTPTLLCPRI</sequence>
<feature type="chain" id="PRO_5036701114" evidence="2">
    <location>
        <begin position="22"/>
        <end position="382"/>
    </location>
</feature>
<dbReference type="EMBL" id="JACSIT010000106">
    <property type="protein sequence ID" value="MBC6994878.1"/>
    <property type="molecule type" value="Genomic_DNA"/>
</dbReference>
<evidence type="ECO:0000256" key="1">
    <source>
        <dbReference type="SAM" id="MobiDB-lite"/>
    </source>
</evidence>
<keyword evidence="2" id="KW-0732">Signal</keyword>
<dbReference type="Pfam" id="PF11751">
    <property type="entry name" value="PorP_SprF"/>
    <property type="match status" value="1"/>
</dbReference>
<accession>A0A923PP82</accession>
<dbReference type="NCBIfam" id="TIGR03519">
    <property type="entry name" value="T9SS_PorP_fam"/>
    <property type="match status" value="1"/>
</dbReference>
<name>A0A923PP82_9BACT</name>
<dbReference type="AlphaFoldDB" id="A0A923PP82"/>
<organism evidence="3 4">
    <name type="scientific">Neolewinella lacunae</name>
    <dbReference type="NCBI Taxonomy" id="1517758"/>
    <lineage>
        <taxon>Bacteria</taxon>
        <taxon>Pseudomonadati</taxon>
        <taxon>Bacteroidota</taxon>
        <taxon>Saprospiria</taxon>
        <taxon>Saprospirales</taxon>
        <taxon>Lewinellaceae</taxon>
        <taxon>Neolewinella</taxon>
    </lineage>
</organism>
<reference evidence="3" key="1">
    <citation type="submission" date="2020-08" db="EMBL/GenBank/DDBJ databases">
        <title>Lewinella bacteria from marine environments.</title>
        <authorList>
            <person name="Zhong Y."/>
        </authorList>
    </citation>
    <scope>NUCLEOTIDE SEQUENCE</scope>
    <source>
        <strain evidence="3">KCTC 42187</strain>
    </source>
</reference>
<proteinExistence type="predicted"/>
<dbReference type="RefSeq" id="WP_187466949.1">
    <property type="nucleotide sequence ID" value="NZ_JACSIT010000106.1"/>
</dbReference>